<accession>A0ABT6DCZ0</accession>
<dbReference type="PANTHER" id="PTHR37813">
    <property type="entry name" value="FELS-2 PROPHAGE PROTEIN"/>
    <property type="match status" value="1"/>
</dbReference>
<dbReference type="EMBL" id="JANDJP010000025">
    <property type="protein sequence ID" value="MDF9914971.1"/>
    <property type="molecule type" value="Genomic_DNA"/>
</dbReference>
<feature type="compositionally biased region" description="Low complexity" evidence="2">
    <location>
        <begin position="1689"/>
        <end position="1699"/>
    </location>
</feature>
<sequence length="1755" mass="187928">MQQLSSQTLTWSKQFGVGTKEINDGMFELVSNGYNVKQAMGLMPGLLKTMTANSDKSGQSIKLTASMLEQFGQNVGSNSSVIHNGNRMMNEMTEATHKSAMSLNDLQEISGNAGAAMHAMGVKTNEFMAISGRLKSAGIDASSVGTGLSAMMTRLGTGTGAAAADLKKYNIAIYDSKGKMKDVFDIIGQMQNAYKGMNDQQRQKFMYDTIGQENMKVGMTLMDANMGRYKSLSDEIANSTGTVDKYNKTMRDTNQFSQQQFKASLQALEIEFGQKLLPTITPIIKELTEMMKRFGDLDGQTQQNIIHTALLVAAAGPALSLLGKGTSLAGLFINKNTRLLETLVRLTAGTKGVGGALEEGAVKAATTGTAIAGTTGKMGLFSTATRGVLSGLSALGPAAVASDAGIGTLALGAAPAALAIAGIGTAAYFVIKAEREHEAEIAKHKAKIDEFGMDISDATAKSLKGFNDLHAGAENDMTLLDTSVGDQSKKLSSDVVDKYSKMADMVVGKFQSMKKDTLDVLTSIGQQFGTEGGYWAKDVENDVKAKSNDAVSDVKAAKQTITDIYNQLGGDLSQANATQKAELDDAQSTIAKNATVFAKSYADQAAIYNRYANDHGEITRKMYKADQKASTDAYEKSMSSATKSFDGQRKKLKASYDQGEIDYEQYQSGITALEAEREANHAKAAIQYNNTEKAFVDKYNNTGHEMLRNKQTLSKAYAGVDQNGVQIYADALTGARVNREQWIANAKKDNEKYLEQQKKYHGSSAANLNDYLKSQEKAYEAMGMDSDQAKAQAERDMAELDAQTSKSAAKAAQNASATHDAYIKGLQSGTLGQPADVAAQWGLDITTATQKIDLGKYGTKSAQDFWNDFSSGSNVGYKEAQVYFQKIFDDWKADGNTKMADLSKSDQATLLQGLESGMISIKQVGKQFGSSIVDLFPNDLSQVGQAEWSTLENGLQQGVLSSKQVLTKFGASALDIFPNDLSQLGKNDIKTLEQGLQSGTFNAALLQQKFGTQFDQIFDQTDVLNKASQKDITTMQVGLQSGALDVNALQSKYKQQLDSIYNQDLSKVGADTIKTLGEGFKLGLPEATQQMDELEKIVGKKTQVNVAGHGKQTMDTLNKEYANGSVSSKEYFSDLAKFIHAKSNVELTPEGSHTIQTYNNGLYSMNGMVTSTVAGIRGNVEHNTVPTGLPFNSGQLMIMNYSNGASSKQGAVTGTVTGIKNSAEGATNVTGLPFMNGGFMMNNYANGASSKKDVVTGHVTGVKNSAEEALTPTGMPYSHGSKTSSNYGKGIADGSSSPLNASADIANGVEDNLNTGIDAVNNLSSATGGSSKAGHSKHSKVTGHVSGYSTGTRGQLTRPEWAMVGDGGRHELIDYGDGRLELSPDTPTMRYLSAGTTVFNGQDTLKAMPALKAMGVPMYAGGTGGNIMDWFKNLFGDVFKFLEHPIENWSKLIDQTYDMKPFGADSSGIGGSTKSWEKKQTSFLTKMQQEIAAIGTGQGHVNRDDFGKAAHMAAGLMSQTLSDHDIDHLYFQAMTESSANPSQGGGYDDHDGTGLPMGIFQYKRGTFGSWAVPGHTNILSLMDQLLAVLNDSNWRSDFPPIGVKRGWGPSGHKMFDKGGVSYEKQLAWVSEHGQKEIHIPDDQSYYSKQLTEDAVKMSFGQQAYVATTAEQASGFRPSPITTPQPVPSTPQGSTGTTGSISALTNAVTDLISTISNKTGQVVVNLDSGPIFEALYPMFKTMLGRDVVLDRARGGK</sequence>
<keyword evidence="5" id="KW-1185">Reference proteome</keyword>
<feature type="region of interest" description="Disordered" evidence="2">
    <location>
        <begin position="1326"/>
        <end position="1353"/>
    </location>
</feature>
<protein>
    <submittedName>
        <fullName evidence="4">Phage tail tape measure protein</fullName>
    </submittedName>
</protein>
<dbReference type="Pfam" id="PF10145">
    <property type="entry name" value="PhageMin_Tail"/>
    <property type="match status" value="1"/>
</dbReference>
<keyword evidence="1" id="KW-1188">Viral release from host cell</keyword>
<dbReference type="RefSeq" id="WP_277517402.1">
    <property type="nucleotide sequence ID" value="NZ_JANDJP010000025.1"/>
</dbReference>
<evidence type="ECO:0000313" key="4">
    <source>
        <dbReference type="EMBL" id="MDF9914971.1"/>
    </source>
</evidence>
<evidence type="ECO:0000256" key="2">
    <source>
        <dbReference type="SAM" id="MobiDB-lite"/>
    </source>
</evidence>
<feature type="region of interest" description="Disordered" evidence="2">
    <location>
        <begin position="1671"/>
        <end position="1700"/>
    </location>
</feature>
<gene>
    <name evidence="4" type="ORF">NNA32_12065</name>
</gene>
<dbReference type="PANTHER" id="PTHR37813:SF1">
    <property type="entry name" value="FELS-2 PROPHAGE PROTEIN"/>
    <property type="match status" value="1"/>
</dbReference>
<evidence type="ECO:0000313" key="5">
    <source>
        <dbReference type="Proteomes" id="UP001152867"/>
    </source>
</evidence>
<proteinExistence type="predicted"/>
<dbReference type="NCBIfam" id="TIGR01760">
    <property type="entry name" value="tape_meas_TP901"/>
    <property type="match status" value="1"/>
</dbReference>
<dbReference type="Proteomes" id="UP001152867">
    <property type="component" value="Unassembled WGS sequence"/>
</dbReference>
<feature type="domain" description="Phage tail tape measure protein" evidence="3">
    <location>
        <begin position="7"/>
        <end position="206"/>
    </location>
</feature>
<organism evidence="4 5">
    <name type="scientific">Furfurilactobacillus milii</name>
    <dbReference type="NCBI Taxonomy" id="2888272"/>
    <lineage>
        <taxon>Bacteria</taxon>
        <taxon>Bacillati</taxon>
        <taxon>Bacillota</taxon>
        <taxon>Bacilli</taxon>
        <taxon>Lactobacillales</taxon>
        <taxon>Lactobacillaceae</taxon>
        <taxon>Furfurilactobacillus</taxon>
    </lineage>
</organism>
<name>A0ABT6DCZ0_9LACO</name>
<comment type="caution">
    <text evidence="4">The sequence shown here is derived from an EMBL/GenBank/DDBJ whole genome shotgun (WGS) entry which is preliminary data.</text>
</comment>
<dbReference type="InterPro" id="IPR010090">
    <property type="entry name" value="Phage_tape_meas"/>
</dbReference>
<reference evidence="4" key="1">
    <citation type="submission" date="2022-06" db="EMBL/GenBank/DDBJ databases">
        <title>Antifungal cultures and metabolites of lactic acid bacteria for use in dairy fermentations.</title>
        <authorList>
            <person name="Zhao Z."/>
            <person name="Gaenzle M."/>
        </authorList>
    </citation>
    <scope>NUCLEOTIDE SEQUENCE</scope>
    <source>
        <strain evidence="4">FUA3126</strain>
    </source>
</reference>
<evidence type="ECO:0000256" key="1">
    <source>
        <dbReference type="ARBA" id="ARBA00022612"/>
    </source>
</evidence>
<evidence type="ECO:0000259" key="3">
    <source>
        <dbReference type="Pfam" id="PF10145"/>
    </source>
</evidence>